<sequence>MQQEHPLGSLFDAIVFLANNLIPIMIVGFGLALIFRTLIYITVQRQSWFVRELEKRVYRVLSHLRHDEEVSFFTILKDTMQKTYHEIFELRRKYGRRHPDQIMTLNDRIFMVQEGTARIILDFLRQARYLEPQHDHPKFLEITKAVFEHNPIFGRLFGYLPVNLINSFLNILPGLFVIGGIFGTFLGIMEGLPALGGMDVTDSVASKAVMDNFLSKISFAMNTSIVGILLSVLMTVANTLLSPDNIYYSVINRFTNTIEIVWNKAAHNVISHHDAAFVEARDRLDMEAGEALRFVEQFKRDQFLLNNARFFPEYFQDHDEEGEQGEHPVHADGDNPDDGHQAS</sequence>
<name>A0A1Y6BYQ8_9BACT</name>
<protein>
    <recommendedName>
        <fullName evidence="5">MotA/TolQ/ExbB proton channel family protein</fullName>
    </recommendedName>
</protein>
<feature type="transmembrane region" description="Helical" evidence="2">
    <location>
        <begin position="219"/>
        <end position="241"/>
    </location>
</feature>
<gene>
    <name evidence="3" type="ORF">SAMN06296036_11142</name>
</gene>
<proteinExistence type="predicted"/>
<keyword evidence="4" id="KW-1185">Reference proteome</keyword>
<keyword evidence="2" id="KW-1133">Transmembrane helix</keyword>
<evidence type="ECO:0000256" key="2">
    <source>
        <dbReference type="SAM" id="Phobius"/>
    </source>
</evidence>
<evidence type="ECO:0000313" key="4">
    <source>
        <dbReference type="Proteomes" id="UP000192907"/>
    </source>
</evidence>
<keyword evidence="2" id="KW-0472">Membrane</keyword>
<feature type="transmembrane region" description="Helical" evidence="2">
    <location>
        <begin position="168"/>
        <end position="189"/>
    </location>
</feature>
<organism evidence="3 4">
    <name type="scientific">Pseudobacteriovorax antillogorgiicola</name>
    <dbReference type="NCBI Taxonomy" id="1513793"/>
    <lineage>
        <taxon>Bacteria</taxon>
        <taxon>Pseudomonadati</taxon>
        <taxon>Bdellovibrionota</taxon>
        <taxon>Oligoflexia</taxon>
        <taxon>Oligoflexales</taxon>
        <taxon>Pseudobacteriovoracaceae</taxon>
        <taxon>Pseudobacteriovorax</taxon>
    </lineage>
</organism>
<dbReference type="EMBL" id="FWZT01000011">
    <property type="protein sequence ID" value="SMF36503.1"/>
    <property type="molecule type" value="Genomic_DNA"/>
</dbReference>
<reference evidence="4" key="1">
    <citation type="submission" date="2017-04" db="EMBL/GenBank/DDBJ databases">
        <authorList>
            <person name="Varghese N."/>
            <person name="Submissions S."/>
        </authorList>
    </citation>
    <scope>NUCLEOTIDE SEQUENCE [LARGE SCALE GENOMIC DNA]</scope>
    <source>
        <strain evidence="4">RKEM611</strain>
    </source>
</reference>
<feature type="region of interest" description="Disordered" evidence="1">
    <location>
        <begin position="317"/>
        <end position="343"/>
    </location>
</feature>
<evidence type="ECO:0000256" key="1">
    <source>
        <dbReference type="SAM" id="MobiDB-lite"/>
    </source>
</evidence>
<feature type="transmembrane region" description="Helical" evidence="2">
    <location>
        <begin position="20"/>
        <end position="43"/>
    </location>
</feature>
<accession>A0A1Y6BYQ8</accession>
<dbReference type="AlphaFoldDB" id="A0A1Y6BYQ8"/>
<feature type="compositionally biased region" description="Basic and acidic residues" evidence="1">
    <location>
        <begin position="324"/>
        <end position="343"/>
    </location>
</feature>
<dbReference type="RefSeq" id="WP_132320207.1">
    <property type="nucleotide sequence ID" value="NZ_FWZT01000011.1"/>
</dbReference>
<dbReference type="Proteomes" id="UP000192907">
    <property type="component" value="Unassembled WGS sequence"/>
</dbReference>
<evidence type="ECO:0000313" key="3">
    <source>
        <dbReference type="EMBL" id="SMF36503.1"/>
    </source>
</evidence>
<dbReference type="STRING" id="1513793.SAMN06296036_11142"/>
<dbReference type="OrthoDB" id="5289855at2"/>
<evidence type="ECO:0008006" key="5">
    <source>
        <dbReference type="Google" id="ProtNLM"/>
    </source>
</evidence>
<keyword evidence="2" id="KW-0812">Transmembrane</keyword>